<dbReference type="PANTHER" id="PTHR10429">
    <property type="entry name" value="DNA-3-METHYLADENINE GLYCOSYLASE"/>
    <property type="match status" value="1"/>
</dbReference>
<accession>A0A0X3AMP2</accession>
<evidence type="ECO:0000256" key="5">
    <source>
        <dbReference type="HAMAP-Rule" id="MF_00527"/>
    </source>
</evidence>
<dbReference type="InterPro" id="IPR003180">
    <property type="entry name" value="MPG"/>
</dbReference>
<proteinExistence type="inferred from homology"/>
<dbReference type="Pfam" id="PF02245">
    <property type="entry name" value="Pur_DNA_glyco"/>
    <property type="match status" value="1"/>
</dbReference>
<evidence type="ECO:0000256" key="2">
    <source>
        <dbReference type="ARBA" id="ARBA00022763"/>
    </source>
</evidence>
<dbReference type="CDD" id="cd00540">
    <property type="entry name" value="AAG"/>
    <property type="match status" value="1"/>
</dbReference>
<evidence type="ECO:0000256" key="4">
    <source>
        <dbReference type="ARBA" id="ARBA00023204"/>
    </source>
</evidence>
<keyword evidence="4 5" id="KW-0234">DNA repair</keyword>
<dbReference type="SUPFAM" id="SSF50486">
    <property type="entry name" value="FMT C-terminal domain-like"/>
    <property type="match status" value="1"/>
</dbReference>
<reference evidence="6 7" key="1">
    <citation type="submission" date="2016-01" db="EMBL/GenBank/DDBJ databases">
        <authorList>
            <person name="McClelland M."/>
            <person name="Jain A."/>
            <person name="Saraogi P."/>
            <person name="Mendelson R."/>
            <person name="Westerman R."/>
            <person name="SanMiguel P."/>
            <person name="Csonka L."/>
        </authorList>
    </citation>
    <scope>NUCLEOTIDE SEQUENCE [LARGE SCALE GENOMIC DNA]</scope>
    <source>
        <strain evidence="6 7">R-53146</strain>
    </source>
</reference>
<dbReference type="Gene3D" id="3.10.300.10">
    <property type="entry name" value="Methylpurine-DNA glycosylase (MPG)"/>
    <property type="match status" value="2"/>
</dbReference>
<dbReference type="InterPro" id="IPR036995">
    <property type="entry name" value="MPG_sf"/>
</dbReference>
<name>A0A0X3AMP2_9FLAO</name>
<evidence type="ECO:0000313" key="6">
    <source>
        <dbReference type="EMBL" id="CVK15660.1"/>
    </source>
</evidence>
<keyword evidence="7" id="KW-1185">Reference proteome</keyword>
<dbReference type="GO" id="GO:0003905">
    <property type="term" value="F:alkylbase DNA N-glycosylase activity"/>
    <property type="evidence" value="ECO:0007669"/>
    <property type="project" value="InterPro"/>
</dbReference>
<dbReference type="NCBIfam" id="TIGR00567">
    <property type="entry name" value="3mg"/>
    <property type="match status" value="1"/>
</dbReference>
<dbReference type="RefSeq" id="WP_055424885.1">
    <property type="nucleotide sequence ID" value="NZ_FCOR01000002.1"/>
</dbReference>
<dbReference type="PANTHER" id="PTHR10429:SF0">
    <property type="entry name" value="DNA-3-METHYLADENINE GLYCOSYLASE"/>
    <property type="match status" value="1"/>
</dbReference>
<sequence length="168" mass="19327">MRIDTKFFHKEAFFVAQELLGKKIVRAYNSGEIVKYTITETEAYGGEEDLACHASKGRTKRTEIVYHEGGKVYVYLIYGIYWMLNFVTGKENEPQAVLIRGVEQCSGPGRVGKLLQLNKDFYGEDLASSRKIWVEDSQIKPNFITTVRVGIDYAGDIWKNKLWRFIIT</sequence>
<dbReference type="Proteomes" id="UP000182761">
    <property type="component" value="Unassembled WGS sequence"/>
</dbReference>
<protein>
    <recommendedName>
        <fullName evidence="5">Putative 3-methyladenine DNA glycosylase</fullName>
        <ecNumber evidence="5">3.2.2.-</ecNumber>
    </recommendedName>
</protein>
<keyword evidence="2 5" id="KW-0227">DNA damage</keyword>
<dbReference type="GO" id="GO:0006284">
    <property type="term" value="P:base-excision repair"/>
    <property type="evidence" value="ECO:0007669"/>
    <property type="project" value="InterPro"/>
</dbReference>
<dbReference type="HAMAP" id="MF_00527">
    <property type="entry name" value="3MGH"/>
    <property type="match status" value="1"/>
</dbReference>
<dbReference type="GO" id="GO:0003677">
    <property type="term" value="F:DNA binding"/>
    <property type="evidence" value="ECO:0007669"/>
    <property type="project" value="InterPro"/>
</dbReference>
<dbReference type="OrthoDB" id="9794313at2"/>
<dbReference type="EMBL" id="FCOR01000002">
    <property type="protein sequence ID" value="CVK15660.1"/>
    <property type="molecule type" value="Genomic_DNA"/>
</dbReference>
<evidence type="ECO:0000256" key="1">
    <source>
        <dbReference type="ARBA" id="ARBA00009232"/>
    </source>
</evidence>
<evidence type="ECO:0000313" key="7">
    <source>
        <dbReference type="Proteomes" id="UP000182761"/>
    </source>
</evidence>
<gene>
    <name evidence="6" type="ORF">Ga0061079_102211</name>
</gene>
<dbReference type="AlphaFoldDB" id="A0A0X3AMP2"/>
<keyword evidence="3 5" id="KW-0378">Hydrolase</keyword>
<dbReference type="EC" id="3.2.2.-" evidence="5"/>
<dbReference type="InterPro" id="IPR011034">
    <property type="entry name" value="Formyl_transferase-like_C_sf"/>
</dbReference>
<organism evidence="6 7">
    <name type="scientific">Apibacter mensalis</name>
    <dbReference type="NCBI Taxonomy" id="1586267"/>
    <lineage>
        <taxon>Bacteria</taxon>
        <taxon>Pseudomonadati</taxon>
        <taxon>Bacteroidota</taxon>
        <taxon>Flavobacteriia</taxon>
        <taxon>Flavobacteriales</taxon>
        <taxon>Weeksellaceae</taxon>
        <taxon>Apibacter</taxon>
    </lineage>
</organism>
<comment type="similarity">
    <text evidence="1 5">Belongs to the DNA glycosylase MPG family.</text>
</comment>
<dbReference type="STRING" id="1586267.GCA_001418685_00490"/>
<evidence type="ECO:0000256" key="3">
    <source>
        <dbReference type="ARBA" id="ARBA00022801"/>
    </source>
</evidence>